<dbReference type="Proteomes" id="UP000824140">
    <property type="component" value="Unassembled WGS sequence"/>
</dbReference>
<keyword evidence="2" id="KW-1003">Cell membrane</keyword>
<evidence type="ECO:0000256" key="3">
    <source>
        <dbReference type="ARBA" id="ARBA00022692"/>
    </source>
</evidence>
<keyword evidence="4 7" id="KW-1133">Transmembrane helix</keyword>
<dbReference type="InterPro" id="IPR025857">
    <property type="entry name" value="MacB_PCD"/>
</dbReference>
<feature type="transmembrane region" description="Helical" evidence="7">
    <location>
        <begin position="12"/>
        <end position="34"/>
    </location>
</feature>
<dbReference type="AlphaFoldDB" id="A0A9D1K502"/>
<dbReference type="GO" id="GO:0022857">
    <property type="term" value="F:transmembrane transporter activity"/>
    <property type="evidence" value="ECO:0007669"/>
    <property type="project" value="TreeGrafter"/>
</dbReference>
<feature type="transmembrane region" description="Helical" evidence="7">
    <location>
        <begin position="266"/>
        <end position="291"/>
    </location>
</feature>
<evidence type="ECO:0000313" key="10">
    <source>
        <dbReference type="EMBL" id="HIS91525.1"/>
    </source>
</evidence>
<dbReference type="GO" id="GO:0005886">
    <property type="term" value="C:plasma membrane"/>
    <property type="evidence" value="ECO:0007669"/>
    <property type="project" value="UniProtKB-SubCell"/>
</dbReference>
<reference evidence="10" key="2">
    <citation type="journal article" date="2021" name="PeerJ">
        <title>Extensive microbial diversity within the chicken gut microbiome revealed by metagenomics and culture.</title>
        <authorList>
            <person name="Gilroy R."/>
            <person name="Ravi A."/>
            <person name="Getino M."/>
            <person name="Pursley I."/>
            <person name="Horton D.L."/>
            <person name="Alikhan N.F."/>
            <person name="Baker D."/>
            <person name="Gharbi K."/>
            <person name="Hall N."/>
            <person name="Watson M."/>
            <person name="Adriaenssens E.M."/>
            <person name="Foster-Nyarko E."/>
            <person name="Jarju S."/>
            <person name="Secka A."/>
            <person name="Antonio M."/>
            <person name="Oren A."/>
            <person name="Chaudhuri R.R."/>
            <person name="La Ragione R."/>
            <person name="Hildebrand F."/>
            <person name="Pallen M.J."/>
        </authorList>
    </citation>
    <scope>NUCLEOTIDE SEQUENCE</scope>
    <source>
        <strain evidence="10">13766</strain>
    </source>
</reference>
<name>A0A9D1K502_9FIRM</name>
<dbReference type="EMBL" id="DVJN01000013">
    <property type="protein sequence ID" value="HIS91525.1"/>
    <property type="molecule type" value="Genomic_DNA"/>
</dbReference>
<feature type="domain" description="ABC3 transporter permease C-terminal" evidence="8">
    <location>
        <begin position="270"/>
        <end position="382"/>
    </location>
</feature>
<protein>
    <submittedName>
        <fullName evidence="10">ABC transporter permease</fullName>
    </submittedName>
</protein>
<dbReference type="PANTHER" id="PTHR30572:SF4">
    <property type="entry name" value="ABC TRANSPORTER PERMEASE YTRF"/>
    <property type="match status" value="1"/>
</dbReference>
<evidence type="ECO:0000259" key="8">
    <source>
        <dbReference type="Pfam" id="PF02687"/>
    </source>
</evidence>
<evidence type="ECO:0000313" key="11">
    <source>
        <dbReference type="Proteomes" id="UP000824140"/>
    </source>
</evidence>
<evidence type="ECO:0000256" key="4">
    <source>
        <dbReference type="ARBA" id="ARBA00022989"/>
    </source>
</evidence>
<accession>A0A9D1K502</accession>
<sequence length="389" mass="41860">MAWENIVANKMRSFLTTLGIIIGVMAIIALITIVQAATAEVTNQFAELGTGKVTVTVQGTALKSGLTESDLNALRDVDNVEGIAPNISLTMPVSANGAWEEEVSVEGRGAAYFRENDGLVARGRTLNALDEEGRSCVCLIDEKLMEKLFFARDPLGQTLYIDGMEFTVVGVLATDSDRDVMAQLMGGGDNGKLIIPYTAAMRLTNVHSVTNVEVYIQDTDYTDQTVDDLETVLNAAFNYKDDSFSVVNMESLLDTMNMMMDVMTGLLAGIASISLLVGGIGIMNMMLVSVTERTTEIGLRKALGAQPRQIQLQFLIESFVLSVLGGLIGLILGLAVSYYFSGYMDIPFQISSFAISLGLGFSAAVGIIFGWAPARKASRLDPIEALRSI</sequence>
<evidence type="ECO:0000256" key="6">
    <source>
        <dbReference type="ARBA" id="ARBA00038076"/>
    </source>
</evidence>
<gene>
    <name evidence="10" type="ORF">IAA84_00745</name>
</gene>
<feature type="domain" description="MacB-like periplasmic core" evidence="9">
    <location>
        <begin position="13"/>
        <end position="231"/>
    </location>
</feature>
<dbReference type="InterPro" id="IPR050250">
    <property type="entry name" value="Macrolide_Exporter_MacB"/>
</dbReference>
<dbReference type="Pfam" id="PF12704">
    <property type="entry name" value="MacB_PCD"/>
    <property type="match status" value="1"/>
</dbReference>
<dbReference type="PANTHER" id="PTHR30572">
    <property type="entry name" value="MEMBRANE COMPONENT OF TRANSPORTER-RELATED"/>
    <property type="match status" value="1"/>
</dbReference>
<evidence type="ECO:0000256" key="7">
    <source>
        <dbReference type="SAM" id="Phobius"/>
    </source>
</evidence>
<feature type="transmembrane region" description="Helical" evidence="7">
    <location>
        <begin position="312"/>
        <end position="340"/>
    </location>
</feature>
<evidence type="ECO:0000256" key="2">
    <source>
        <dbReference type="ARBA" id="ARBA00022475"/>
    </source>
</evidence>
<keyword evidence="5 7" id="KW-0472">Membrane</keyword>
<evidence type="ECO:0000256" key="1">
    <source>
        <dbReference type="ARBA" id="ARBA00004651"/>
    </source>
</evidence>
<reference evidence="10" key="1">
    <citation type="submission" date="2020-10" db="EMBL/GenBank/DDBJ databases">
        <authorList>
            <person name="Gilroy R."/>
        </authorList>
    </citation>
    <scope>NUCLEOTIDE SEQUENCE</scope>
    <source>
        <strain evidence="10">13766</strain>
    </source>
</reference>
<comment type="subcellular location">
    <subcellularLocation>
        <location evidence="1">Cell membrane</location>
        <topology evidence="1">Multi-pass membrane protein</topology>
    </subcellularLocation>
</comment>
<dbReference type="Pfam" id="PF02687">
    <property type="entry name" value="FtsX"/>
    <property type="match status" value="1"/>
</dbReference>
<proteinExistence type="inferred from homology"/>
<organism evidence="10 11">
    <name type="scientific">Candidatus Alectryocaccomicrobium excrementavium</name>
    <dbReference type="NCBI Taxonomy" id="2840668"/>
    <lineage>
        <taxon>Bacteria</taxon>
        <taxon>Bacillati</taxon>
        <taxon>Bacillota</taxon>
        <taxon>Clostridia</taxon>
        <taxon>Candidatus Alectryocaccomicrobium</taxon>
    </lineage>
</organism>
<comment type="similarity">
    <text evidence="6">Belongs to the ABC-4 integral membrane protein family.</text>
</comment>
<comment type="caution">
    <text evidence="10">The sequence shown here is derived from an EMBL/GenBank/DDBJ whole genome shotgun (WGS) entry which is preliminary data.</text>
</comment>
<evidence type="ECO:0000256" key="5">
    <source>
        <dbReference type="ARBA" id="ARBA00023136"/>
    </source>
</evidence>
<keyword evidence="3 7" id="KW-0812">Transmembrane</keyword>
<feature type="transmembrane region" description="Helical" evidence="7">
    <location>
        <begin position="346"/>
        <end position="372"/>
    </location>
</feature>
<evidence type="ECO:0000259" key="9">
    <source>
        <dbReference type="Pfam" id="PF12704"/>
    </source>
</evidence>
<dbReference type="InterPro" id="IPR003838">
    <property type="entry name" value="ABC3_permease_C"/>
</dbReference>